<evidence type="ECO:0000313" key="2">
    <source>
        <dbReference type="Proteomes" id="UP000530032"/>
    </source>
</evidence>
<gene>
    <name evidence="1" type="ORF">HF327_013000</name>
</gene>
<reference evidence="1" key="1">
    <citation type="submission" date="2020-12" db="EMBL/GenBank/DDBJ databases">
        <title>Comamonas sp. nov., isolated from stream water.</title>
        <authorList>
            <person name="Park K.-H."/>
        </authorList>
    </citation>
    <scope>NUCLEOTIDE SEQUENCE</scope>
    <source>
        <strain evidence="1">EJ-4</strain>
    </source>
</reference>
<name>A0A843B7B3_9BURK</name>
<keyword evidence="2" id="KW-1185">Reference proteome</keyword>
<dbReference type="RefSeq" id="WP_198460575.1">
    <property type="nucleotide sequence ID" value="NZ_JABBCQ020000010.1"/>
</dbReference>
<evidence type="ECO:0000313" key="1">
    <source>
        <dbReference type="EMBL" id="MBI1625415.1"/>
    </source>
</evidence>
<dbReference type="Proteomes" id="UP000530032">
    <property type="component" value="Unassembled WGS sequence"/>
</dbReference>
<comment type="caution">
    <text evidence="1">The sequence shown here is derived from an EMBL/GenBank/DDBJ whole genome shotgun (WGS) entry which is preliminary data.</text>
</comment>
<dbReference type="AlphaFoldDB" id="A0A843B7B3"/>
<proteinExistence type="predicted"/>
<dbReference type="EMBL" id="JABBCQ020000010">
    <property type="protein sequence ID" value="MBI1625415.1"/>
    <property type="molecule type" value="Genomic_DNA"/>
</dbReference>
<accession>A0A843B7B3</accession>
<sequence length="63" mass="6635">MNTTNTLDIAGLETVYDQLATAIDTVGAEKSELLLVKLALLAANELGNAGRFAEMLAAAQRDL</sequence>
<protein>
    <submittedName>
        <fullName evidence="1">DUF2783 domain-containing protein</fullName>
    </submittedName>
</protein>
<organism evidence="1 2">
    <name type="scientific">Comamonas suwonensis</name>
    <dbReference type="NCBI Taxonomy" id="2606214"/>
    <lineage>
        <taxon>Bacteria</taxon>
        <taxon>Pseudomonadati</taxon>
        <taxon>Pseudomonadota</taxon>
        <taxon>Betaproteobacteria</taxon>
        <taxon>Burkholderiales</taxon>
        <taxon>Comamonadaceae</taxon>
        <taxon>Comamonas</taxon>
    </lineage>
</organism>